<sequence length="87" mass="9637">MQVDELPTCGRSRLFTWMVRVCCNQAIDAIRNPSLDLPSVPQAPAQRSFNPKHIGERELLLHLKPVSARSSTCSISAAAPRRKPLSN</sequence>
<dbReference type="RefSeq" id="WP_196957322.1">
    <property type="nucleotide sequence ID" value="NZ_JADWYK010000023.1"/>
</dbReference>
<evidence type="ECO:0000313" key="2">
    <source>
        <dbReference type="Proteomes" id="UP000601099"/>
    </source>
</evidence>
<gene>
    <name evidence="1" type="ORF">I5L79_22345</name>
</gene>
<accession>A0ABS0L9F9</accession>
<reference evidence="1 2" key="1">
    <citation type="submission" date="2020-11" db="EMBL/GenBank/DDBJ databases">
        <title>Hymenobacter sp.</title>
        <authorList>
            <person name="Kim M.K."/>
        </authorList>
    </citation>
    <scope>NUCLEOTIDE SEQUENCE [LARGE SCALE GENOMIC DNA]</scope>
    <source>
        <strain evidence="1 2">BT594</strain>
    </source>
</reference>
<evidence type="ECO:0000313" key="1">
    <source>
        <dbReference type="EMBL" id="MBG8556303.1"/>
    </source>
</evidence>
<dbReference type="EMBL" id="JADWYK010000023">
    <property type="protein sequence ID" value="MBG8556303.1"/>
    <property type="molecule type" value="Genomic_DNA"/>
</dbReference>
<keyword evidence="2" id="KW-1185">Reference proteome</keyword>
<protein>
    <submittedName>
        <fullName evidence="1">Uncharacterized protein</fullName>
    </submittedName>
</protein>
<proteinExistence type="predicted"/>
<comment type="caution">
    <text evidence="1">The sequence shown here is derived from an EMBL/GenBank/DDBJ whole genome shotgun (WGS) entry which is preliminary data.</text>
</comment>
<organism evidence="1 2">
    <name type="scientific">Hymenobacter guriensis</name>
    <dbReference type="NCBI Taxonomy" id="2793065"/>
    <lineage>
        <taxon>Bacteria</taxon>
        <taxon>Pseudomonadati</taxon>
        <taxon>Bacteroidota</taxon>
        <taxon>Cytophagia</taxon>
        <taxon>Cytophagales</taxon>
        <taxon>Hymenobacteraceae</taxon>
        <taxon>Hymenobacter</taxon>
    </lineage>
</organism>
<dbReference type="Proteomes" id="UP000601099">
    <property type="component" value="Unassembled WGS sequence"/>
</dbReference>
<name>A0ABS0L9F9_9BACT</name>